<accession>A0ABW2SWB7</accession>
<keyword evidence="2" id="KW-1185">Reference proteome</keyword>
<name>A0ABW2SWB7_9ACTN</name>
<proteinExistence type="predicted"/>
<dbReference type="Proteomes" id="UP001596514">
    <property type="component" value="Unassembled WGS sequence"/>
</dbReference>
<evidence type="ECO:0000313" key="2">
    <source>
        <dbReference type="Proteomes" id="UP001596514"/>
    </source>
</evidence>
<evidence type="ECO:0000313" key="1">
    <source>
        <dbReference type="EMBL" id="MFC7600440.1"/>
    </source>
</evidence>
<protein>
    <recommendedName>
        <fullName evidence="3">Transposase</fullName>
    </recommendedName>
</protein>
<sequence>MSPLRGKPLQALAHISPASSETVNFLRAISVEIDTDDASGYRPLRHHAPP</sequence>
<evidence type="ECO:0008006" key="3">
    <source>
        <dbReference type="Google" id="ProtNLM"/>
    </source>
</evidence>
<comment type="caution">
    <text evidence="1">The sequence shown here is derived from an EMBL/GenBank/DDBJ whole genome shotgun (WGS) entry which is preliminary data.</text>
</comment>
<dbReference type="RefSeq" id="WP_343979351.1">
    <property type="nucleotide sequence ID" value="NZ_BAAAGK010000183.1"/>
</dbReference>
<gene>
    <name evidence="1" type="ORF">ACFQVD_10060</name>
</gene>
<organism evidence="1 2">
    <name type="scientific">Streptosporangium amethystogenes subsp. fukuiense</name>
    <dbReference type="NCBI Taxonomy" id="698418"/>
    <lineage>
        <taxon>Bacteria</taxon>
        <taxon>Bacillati</taxon>
        <taxon>Actinomycetota</taxon>
        <taxon>Actinomycetes</taxon>
        <taxon>Streptosporangiales</taxon>
        <taxon>Streptosporangiaceae</taxon>
        <taxon>Streptosporangium</taxon>
    </lineage>
</organism>
<dbReference type="EMBL" id="JBHTEE010000001">
    <property type="protein sequence ID" value="MFC7600440.1"/>
    <property type="molecule type" value="Genomic_DNA"/>
</dbReference>
<reference evidence="2" key="1">
    <citation type="journal article" date="2019" name="Int. J. Syst. Evol. Microbiol.">
        <title>The Global Catalogue of Microorganisms (GCM) 10K type strain sequencing project: providing services to taxonomists for standard genome sequencing and annotation.</title>
        <authorList>
            <consortium name="The Broad Institute Genomics Platform"/>
            <consortium name="The Broad Institute Genome Sequencing Center for Infectious Disease"/>
            <person name="Wu L."/>
            <person name="Ma J."/>
        </authorList>
    </citation>
    <scope>NUCLEOTIDE SEQUENCE [LARGE SCALE GENOMIC DNA]</scope>
    <source>
        <strain evidence="2">JCM 10083</strain>
    </source>
</reference>